<name>A0AAE0M1B1_9PEZI</name>
<evidence type="ECO:0000313" key="4">
    <source>
        <dbReference type="EMBL" id="KAK3315350.1"/>
    </source>
</evidence>
<keyword evidence="2" id="KW-0472">Membrane</keyword>
<feature type="compositionally biased region" description="Polar residues" evidence="1">
    <location>
        <begin position="326"/>
        <end position="341"/>
    </location>
</feature>
<protein>
    <submittedName>
        <fullName evidence="4">Uncharacterized protein</fullName>
    </submittedName>
</protein>
<feature type="region of interest" description="Disordered" evidence="1">
    <location>
        <begin position="356"/>
        <end position="427"/>
    </location>
</feature>
<accession>A0AAE0M1B1</accession>
<evidence type="ECO:0000256" key="1">
    <source>
        <dbReference type="SAM" id="MobiDB-lite"/>
    </source>
</evidence>
<feature type="region of interest" description="Disordered" evidence="1">
    <location>
        <begin position="175"/>
        <end position="198"/>
    </location>
</feature>
<dbReference type="PROSITE" id="PS51257">
    <property type="entry name" value="PROKAR_LIPOPROTEIN"/>
    <property type="match status" value="1"/>
</dbReference>
<feature type="transmembrane region" description="Helical" evidence="2">
    <location>
        <begin position="283"/>
        <end position="306"/>
    </location>
</feature>
<feature type="region of interest" description="Disordered" evidence="1">
    <location>
        <begin position="457"/>
        <end position="492"/>
    </location>
</feature>
<feature type="region of interest" description="Disordered" evidence="1">
    <location>
        <begin position="315"/>
        <end position="341"/>
    </location>
</feature>
<feature type="chain" id="PRO_5042096456" evidence="3">
    <location>
        <begin position="33"/>
        <end position="542"/>
    </location>
</feature>
<evidence type="ECO:0000256" key="2">
    <source>
        <dbReference type="SAM" id="Phobius"/>
    </source>
</evidence>
<reference evidence="4" key="1">
    <citation type="journal article" date="2023" name="Mol. Phylogenet. Evol.">
        <title>Genome-scale phylogeny and comparative genomics of the fungal order Sordariales.</title>
        <authorList>
            <person name="Hensen N."/>
            <person name="Bonometti L."/>
            <person name="Westerberg I."/>
            <person name="Brannstrom I.O."/>
            <person name="Guillou S."/>
            <person name="Cros-Aarteil S."/>
            <person name="Calhoun S."/>
            <person name="Haridas S."/>
            <person name="Kuo A."/>
            <person name="Mondo S."/>
            <person name="Pangilinan J."/>
            <person name="Riley R."/>
            <person name="LaButti K."/>
            <person name="Andreopoulos B."/>
            <person name="Lipzen A."/>
            <person name="Chen C."/>
            <person name="Yan M."/>
            <person name="Daum C."/>
            <person name="Ng V."/>
            <person name="Clum A."/>
            <person name="Steindorff A."/>
            <person name="Ohm R.A."/>
            <person name="Martin F."/>
            <person name="Silar P."/>
            <person name="Natvig D.O."/>
            <person name="Lalanne C."/>
            <person name="Gautier V."/>
            <person name="Ament-Velasquez S.L."/>
            <person name="Kruys A."/>
            <person name="Hutchinson M.I."/>
            <person name="Powell A.J."/>
            <person name="Barry K."/>
            <person name="Miller A.N."/>
            <person name="Grigoriev I.V."/>
            <person name="Debuchy R."/>
            <person name="Gladieux P."/>
            <person name="Hiltunen Thoren M."/>
            <person name="Johannesson H."/>
        </authorList>
    </citation>
    <scope>NUCLEOTIDE SEQUENCE</scope>
    <source>
        <strain evidence="4">CBS 118394</strain>
    </source>
</reference>
<keyword evidence="3" id="KW-0732">Signal</keyword>
<dbReference type="AlphaFoldDB" id="A0AAE0M1B1"/>
<feature type="compositionally biased region" description="Low complexity" evidence="1">
    <location>
        <begin position="467"/>
        <end position="477"/>
    </location>
</feature>
<feature type="signal peptide" evidence="3">
    <location>
        <begin position="1"/>
        <end position="32"/>
    </location>
</feature>
<dbReference type="EMBL" id="JAUEDM010000006">
    <property type="protein sequence ID" value="KAK3315350.1"/>
    <property type="molecule type" value="Genomic_DNA"/>
</dbReference>
<evidence type="ECO:0000313" key="5">
    <source>
        <dbReference type="Proteomes" id="UP001283341"/>
    </source>
</evidence>
<evidence type="ECO:0000256" key="3">
    <source>
        <dbReference type="SAM" id="SignalP"/>
    </source>
</evidence>
<keyword evidence="2" id="KW-1133">Transmembrane helix</keyword>
<keyword evidence="2" id="KW-0812">Transmembrane</keyword>
<comment type="caution">
    <text evidence="4">The sequence shown here is derived from an EMBL/GenBank/DDBJ whole genome shotgun (WGS) entry which is preliminary data.</text>
</comment>
<gene>
    <name evidence="4" type="ORF">B0H66DRAFT_565138</name>
</gene>
<keyword evidence="5" id="KW-1185">Reference proteome</keyword>
<dbReference type="Proteomes" id="UP001283341">
    <property type="component" value="Unassembled WGS sequence"/>
</dbReference>
<reference evidence="4" key="2">
    <citation type="submission" date="2023-06" db="EMBL/GenBank/DDBJ databases">
        <authorList>
            <consortium name="Lawrence Berkeley National Laboratory"/>
            <person name="Haridas S."/>
            <person name="Hensen N."/>
            <person name="Bonometti L."/>
            <person name="Westerberg I."/>
            <person name="Brannstrom I.O."/>
            <person name="Guillou S."/>
            <person name="Cros-Aarteil S."/>
            <person name="Calhoun S."/>
            <person name="Kuo A."/>
            <person name="Mondo S."/>
            <person name="Pangilinan J."/>
            <person name="Riley R."/>
            <person name="Labutti K."/>
            <person name="Andreopoulos B."/>
            <person name="Lipzen A."/>
            <person name="Chen C."/>
            <person name="Yanf M."/>
            <person name="Daum C."/>
            <person name="Ng V."/>
            <person name="Clum A."/>
            <person name="Steindorff A."/>
            <person name="Ohm R."/>
            <person name="Martin F."/>
            <person name="Silar P."/>
            <person name="Natvig D."/>
            <person name="Lalanne C."/>
            <person name="Gautier V."/>
            <person name="Ament-Velasquez S.L."/>
            <person name="Kruys A."/>
            <person name="Hutchinson M.I."/>
            <person name="Powell A.J."/>
            <person name="Barry K."/>
            <person name="Miller A.N."/>
            <person name="Grigoriev I.V."/>
            <person name="Debuchy R."/>
            <person name="Gladieux P."/>
            <person name="Thoren M.H."/>
            <person name="Johannesson H."/>
        </authorList>
    </citation>
    <scope>NUCLEOTIDE SEQUENCE</scope>
    <source>
        <strain evidence="4">CBS 118394</strain>
    </source>
</reference>
<sequence length="542" mass="56683">MKLSILPGFLSLHRLLAVLLFISFLLSSCAWAGDARKPSLHLRPRGVIRGAAGARAAAGLDDTLLRREEREQQQYAPRSPAATVAAEPAHVVRDDCQAQITPAPSLLLARQDDGQIRALSDQIQRISQSFQSVSQASQQVSQSSQQLSQSLQQATQRLSQTEAQLASIRAQKDVAEQASRSATQAANDASRRADEASASADRAIESAFSAASRSASEAMAQVTGSMAASAASALAQASQSAVIIINSAASRVQQAQADATAVRNEAQTQVQQAQGAAVSVTQAALAVVGGIVVSSLLTIVAFVLVLRYKRRKKQRRGMFSGRDGSMNGSNNNISYPALNATSSHAGRAGDYKIGDYESNYDAGSPPPSPRGYSVGQYPADVKEPLPVLERNKSTLSRKSVVGGGTRRPGMSVGYAVSTSDGASTAVGQATTTTTTTVIGGGKKGNNGVGMAGFQLRDPPKGKFSLFPSPSTASATSPISGRGSPQNQNQQLRGSKTVFPSLDTWLRGAGTNVSPFSTVNKNVVGVAQQTNGKSTPEWPMTRS</sequence>
<organism evidence="4 5">
    <name type="scientific">Apodospora peruviana</name>
    <dbReference type="NCBI Taxonomy" id="516989"/>
    <lineage>
        <taxon>Eukaryota</taxon>
        <taxon>Fungi</taxon>
        <taxon>Dikarya</taxon>
        <taxon>Ascomycota</taxon>
        <taxon>Pezizomycotina</taxon>
        <taxon>Sordariomycetes</taxon>
        <taxon>Sordariomycetidae</taxon>
        <taxon>Sordariales</taxon>
        <taxon>Lasiosphaeriaceae</taxon>
        <taxon>Apodospora</taxon>
    </lineage>
</organism>
<proteinExistence type="predicted"/>
<feature type="compositionally biased region" description="Polar residues" evidence="1">
    <location>
        <begin position="482"/>
        <end position="492"/>
    </location>
</feature>